<organism evidence="1 2">
    <name type="scientific">Pistacia integerrima</name>
    <dbReference type="NCBI Taxonomy" id="434235"/>
    <lineage>
        <taxon>Eukaryota</taxon>
        <taxon>Viridiplantae</taxon>
        <taxon>Streptophyta</taxon>
        <taxon>Embryophyta</taxon>
        <taxon>Tracheophyta</taxon>
        <taxon>Spermatophyta</taxon>
        <taxon>Magnoliopsida</taxon>
        <taxon>eudicotyledons</taxon>
        <taxon>Gunneridae</taxon>
        <taxon>Pentapetalae</taxon>
        <taxon>rosids</taxon>
        <taxon>malvids</taxon>
        <taxon>Sapindales</taxon>
        <taxon>Anacardiaceae</taxon>
        <taxon>Pistacia</taxon>
    </lineage>
</organism>
<protein>
    <submittedName>
        <fullName evidence="1">Uncharacterized protein</fullName>
    </submittedName>
</protein>
<evidence type="ECO:0000313" key="1">
    <source>
        <dbReference type="EMBL" id="KAJ0049330.1"/>
    </source>
</evidence>
<sequence length="119" mass="12946">MGGVVHTIVGPIEGTKPLLQTQDNSLAIVGSGRRKSKGMLDCIVRIVQEEGLLSLWGGNGSSVLRYYPSVALSFSLKLGQGKAIEDPHADCYKDGEDQSDMVKIHEDQKFEVLILNTFV</sequence>
<proteinExistence type="predicted"/>
<gene>
    <name evidence="1" type="ORF">Pint_16558</name>
</gene>
<dbReference type="Proteomes" id="UP001163603">
    <property type="component" value="Chromosome 2"/>
</dbReference>
<evidence type="ECO:0000313" key="2">
    <source>
        <dbReference type="Proteomes" id="UP001163603"/>
    </source>
</evidence>
<keyword evidence="2" id="KW-1185">Reference proteome</keyword>
<name>A0ACC0ZFV8_9ROSI</name>
<comment type="caution">
    <text evidence="1">The sequence shown here is derived from an EMBL/GenBank/DDBJ whole genome shotgun (WGS) entry which is preliminary data.</text>
</comment>
<dbReference type="EMBL" id="CM047737">
    <property type="protein sequence ID" value="KAJ0049330.1"/>
    <property type="molecule type" value="Genomic_DNA"/>
</dbReference>
<reference evidence="2" key="1">
    <citation type="journal article" date="2023" name="G3 (Bethesda)">
        <title>Genome assembly and association tests identify interacting loci associated with vigor, precocity, and sex in interspecific pistachio rootstocks.</title>
        <authorList>
            <person name="Palmer W."/>
            <person name="Jacygrad E."/>
            <person name="Sagayaradj S."/>
            <person name="Cavanaugh K."/>
            <person name="Han R."/>
            <person name="Bertier L."/>
            <person name="Beede B."/>
            <person name="Kafkas S."/>
            <person name="Golino D."/>
            <person name="Preece J."/>
            <person name="Michelmore R."/>
        </authorList>
    </citation>
    <scope>NUCLEOTIDE SEQUENCE [LARGE SCALE GENOMIC DNA]</scope>
</reference>
<accession>A0ACC0ZFV8</accession>